<name>A0ABT2VSV8_9ALTE</name>
<dbReference type="PANTHER" id="PTHR32175">
    <property type="entry name" value="PROTEIN, PUTATIVE, EXPRESSED-RELATED"/>
    <property type="match status" value="1"/>
</dbReference>
<dbReference type="InterPro" id="IPR027417">
    <property type="entry name" value="P-loop_NTPase"/>
</dbReference>
<dbReference type="RefSeq" id="WP_262994843.1">
    <property type="nucleotide sequence ID" value="NZ_JAOTJC010000008.1"/>
</dbReference>
<sequence length="259" mass="30745">MKKFVILTTQRSGSTLLWRYLNQHPSIKGHGEIFLRNTDREDSYRMYLKTRRLGLIQNRLARGRMIDSFMKTLIPDDRETKSFGFKLMYTQRNRDLTRYLKANDFHIIHLIRQNVLKTYISRVTAQARNTYHAEPGEKVEKVTITLQTDTLINELRTIKNEIEYHRKLFSDSPYMEVFYEELIDDKKGVTQSILEHLSLDTEKVPKMEFPLKKINPDNLAELIENYDEVERLLRQSEFGNLLDNRKEEMLTSTIEPQPA</sequence>
<gene>
    <name evidence="1" type="ORF">OCL06_12070</name>
</gene>
<dbReference type="PANTHER" id="PTHR32175:SF26">
    <property type="entry name" value="PROTEIN, PUTATIVE, EXPRESSED-RELATED"/>
    <property type="match status" value="1"/>
</dbReference>
<protein>
    <submittedName>
        <fullName evidence="1">Stf0 sulfotransferase family protein</fullName>
    </submittedName>
</protein>
<reference evidence="2" key="1">
    <citation type="submission" date="2023-07" db="EMBL/GenBank/DDBJ databases">
        <title>Study on multiphase classification of strain Alteromonas salexigens isolated from the Yellow Sea.</title>
        <authorList>
            <person name="Sun L."/>
        </authorList>
    </citation>
    <scope>NUCLEOTIDE SEQUENCE [LARGE SCALE GENOMIC DNA]</scope>
    <source>
        <strain evidence="2">ASW11-19</strain>
    </source>
</reference>
<organism evidence="1 2">
    <name type="scientific">Alteromonas salexigens</name>
    <dbReference type="NCBI Taxonomy" id="2982530"/>
    <lineage>
        <taxon>Bacteria</taxon>
        <taxon>Pseudomonadati</taxon>
        <taxon>Pseudomonadota</taxon>
        <taxon>Gammaproteobacteria</taxon>
        <taxon>Alteromonadales</taxon>
        <taxon>Alteromonadaceae</taxon>
        <taxon>Alteromonas/Salinimonas group</taxon>
        <taxon>Alteromonas</taxon>
    </lineage>
</organism>
<dbReference type="InterPro" id="IPR052796">
    <property type="entry name" value="Nod_factor_sulfotransferase"/>
</dbReference>
<comment type="caution">
    <text evidence="1">The sequence shown here is derived from an EMBL/GenBank/DDBJ whole genome shotgun (WGS) entry which is preliminary data.</text>
</comment>
<accession>A0ABT2VSV8</accession>
<dbReference type="Pfam" id="PF13469">
    <property type="entry name" value="Sulfotransfer_3"/>
    <property type="match status" value="1"/>
</dbReference>
<dbReference type="Proteomes" id="UP001209257">
    <property type="component" value="Unassembled WGS sequence"/>
</dbReference>
<dbReference type="SUPFAM" id="SSF52540">
    <property type="entry name" value="P-loop containing nucleoside triphosphate hydrolases"/>
    <property type="match status" value="1"/>
</dbReference>
<proteinExistence type="predicted"/>
<dbReference type="Gene3D" id="3.40.50.300">
    <property type="entry name" value="P-loop containing nucleotide triphosphate hydrolases"/>
    <property type="match status" value="1"/>
</dbReference>
<keyword evidence="2" id="KW-1185">Reference proteome</keyword>
<evidence type="ECO:0000313" key="1">
    <source>
        <dbReference type="EMBL" id="MCU7555326.1"/>
    </source>
</evidence>
<evidence type="ECO:0000313" key="2">
    <source>
        <dbReference type="Proteomes" id="UP001209257"/>
    </source>
</evidence>
<dbReference type="EMBL" id="JAOTJC010000008">
    <property type="protein sequence ID" value="MCU7555326.1"/>
    <property type="molecule type" value="Genomic_DNA"/>
</dbReference>